<evidence type="ECO:0000256" key="1">
    <source>
        <dbReference type="SAM" id="Phobius"/>
    </source>
</evidence>
<dbReference type="Gene3D" id="3.30.70.270">
    <property type="match status" value="1"/>
</dbReference>
<dbReference type="GO" id="GO:0071111">
    <property type="term" value="F:cyclic-guanylate-specific phosphodiesterase activity"/>
    <property type="evidence" value="ECO:0007669"/>
    <property type="project" value="InterPro"/>
</dbReference>
<accession>A0A5J5GJY7</accession>
<dbReference type="NCBIfam" id="TIGR00254">
    <property type="entry name" value="GGDEF"/>
    <property type="match status" value="1"/>
</dbReference>
<dbReference type="PANTHER" id="PTHR33121">
    <property type="entry name" value="CYCLIC DI-GMP PHOSPHODIESTERASE PDEF"/>
    <property type="match status" value="1"/>
</dbReference>
<dbReference type="AlphaFoldDB" id="A0A5J5GJY7"/>
<dbReference type="CDD" id="cd01948">
    <property type="entry name" value="EAL"/>
    <property type="match status" value="1"/>
</dbReference>
<dbReference type="EMBL" id="VYKK01000003">
    <property type="protein sequence ID" value="KAA9008400.1"/>
    <property type="molecule type" value="Genomic_DNA"/>
</dbReference>
<dbReference type="SUPFAM" id="SSF55073">
    <property type="entry name" value="Nucleotide cyclase"/>
    <property type="match status" value="1"/>
</dbReference>
<comment type="caution">
    <text evidence="5">The sequence shown here is derived from an EMBL/GenBank/DDBJ whole genome shotgun (WGS) entry which is preliminary data.</text>
</comment>
<dbReference type="SUPFAM" id="SSF141868">
    <property type="entry name" value="EAL domain-like"/>
    <property type="match status" value="1"/>
</dbReference>
<dbReference type="InterPro" id="IPR001633">
    <property type="entry name" value="EAL_dom"/>
</dbReference>
<dbReference type="InterPro" id="IPR043128">
    <property type="entry name" value="Rev_trsase/Diguanyl_cyclase"/>
</dbReference>
<feature type="domain" description="CHASE" evidence="2">
    <location>
        <begin position="100"/>
        <end position="187"/>
    </location>
</feature>
<dbReference type="InterPro" id="IPR006189">
    <property type="entry name" value="CHASE_dom"/>
</dbReference>
<dbReference type="SMART" id="SM00052">
    <property type="entry name" value="EAL"/>
    <property type="match status" value="1"/>
</dbReference>
<dbReference type="InterPro" id="IPR035919">
    <property type="entry name" value="EAL_sf"/>
</dbReference>
<keyword evidence="1" id="KW-0472">Membrane</keyword>
<keyword evidence="1" id="KW-0812">Transmembrane</keyword>
<protein>
    <submittedName>
        <fullName evidence="5">Bifunctional diguanylate cyclase/phosphodiesterase</fullName>
    </submittedName>
</protein>
<dbReference type="SMART" id="SM01079">
    <property type="entry name" value="CHASE"/>
    <property type="match status" value="1"/>
</dbReference>
<dbReference type="Pfam" id="PF00563">
    <property type="entry name" value="EAL"/>
    <property type="match status" value="1"/>
</dbReference>
<dbReference type="PANTHER" id="PTHR33121:SF70">
    <property type="entry name" value="SIGNALING PROTEIN YKOW"/>
    <property type="match status" value="1"/>
</dbReference>
<dbReference type="InterPro" id="IPR029787">
    <property type="entry name" value="Nucleotide_cyclase"/>
</dbReference>
<organism evidence="5 6">
    <name type="scientific">Paenibacillus spiritus</name>
    <dbReference type="NCBI Taxonomy" id="2496557"/>
    <lineage>
        <taxon>Bacteria</taxon>
        <taxon>Bacillati</taxon>
        <taxon>Bacillota</taxon>
        <taxon>Bacilli</taxon>
        <taxon>Bacillales</taxon>
        <taxon>Paenibacillaceae</taxon>
        <taxon>Paenibacillus</taxon>
    </lineage>
</organism>
<dbReference type="InterPro" id="IPR050706">
    <property type="entry name" value="Cyclic-di-GMP_PDE-like"/>
</dbReference>
<dbReference type="CDD" id="cd01949">
    <property type="entry name" value="GGDEF"/>
    <property type="match status" value="1"/>
</dbReference>
<dbReference type="Proteomes" id="UP000367750">
    <property type="component" value="Unassembled WGS sequence"/>
</dbReference>
<keyword evidence="1" id="KW-1133">Transmembrane helix</keyword>
<gene>
    <name evidence="5" type="ORF">F4V43_01215</name>
</gene>
<sequence length="718" mass="80538">MAFFKKKPFLLILAIIFVLQLSLYSYYSVSVDRERRSVQADLSARASMLSANIEERVSIIRGVGSFIRTVGFDADPSLVRLYLQNAYRSTDHVLNIAVAPRGVIDYAYPPDSSAVIMGKSLLSDASLASPDLIRETMNSRGIVMDGPRKLAQGDYGLVMRQAVYTGDAFEGIISVTLRIQDIVDHFLGSNSSLYVTRGASEYLFGPRPKGTEAIISVPVSFYNQQWEIHEPLHPGVRRRALAGVFWIDIALLSLLGFVSYFIRQQTRFSRDLEQLVNARTRDLRASERSYEQMAYYDSLTEIPNRRHFTNTLDALLQSDDPTRRYMLFYFDLNRFKEINDTLGHGAGDQVLKTLAARIQHSGLPYRMFARTGGDEFVMLFEDTPEEAAALAARLSSVVGEPMEVAGARLNLSTSIGVALYPEHAGTRDDLIRFADTAMYQAKTQAGETCYMFDQNLRDKLKQKSVINRHLLSALENRQFVLYYQPQVDIVSGQLVGLEALLRWNHPQEGLIGPNRFIGAVEEAGLMVQLTDWVIREVCRQLAEWKAQGLAVRRTSLNVSNSWFYNRSLIPGLLAVLDEFGLEPDVLEFEITESTAMMEEHYPLLQQIRDIGITVSIDDFGTKYSSLNYLKHFPVNKIKIDRAFITGIGLSPIDEAIIESIAQVASQLGYGLIAEGVETREQADYLVARGCRCIQGYYIARPLPASSIGPMLTPRSSGE</sequence>
<dbReference type="PROSITE" id="PS50883">
    <property type="entry name" value="EAL"/>
    <property type="match status" value="1"/>
</dbReference>
<feature type="domain" description="EAL" evidence="3">
    <location>
        <begin position="463"/>
        <end position="715"/>
    </location>
</feature>
<feature type="domain" description="GGDEF" evidence="4">
    <location>
        <begin position="323"/>
        <end position="454"/>
    </location>
</feature>
<feature type="transmembrane region" description="Helical" evidence="1">
    <location>
        <begin position="240"/>
        <end position="262"/>
    </location>
</feature>
<dbReference type="Gene3D" id="3.20.20.450">
    <property type="entry name" value="EAL domain"/>
    <property type="match status" value="1"/>
</dbReference>
<evidence type="ECO:0000259" key="3">
    <source>
        <dbReference type="PROSITE" id="PS50883"/>
    </source>
</evidence>
<evidence type="ECO:0000259" key="2">
    <source>
        <dbReference type="PROSITE" id="PS50839"/>
    </source>
</evidence>
<evidence type="ECO:0000313" key="5">
    <source>
        <dbReference type="EMBL" id="KAA9008400.1"/>
    </source>
</evidence>
<reference evidence="5 6" key="1">
    <citation type="submission" date="2019-09" db="EMBL/GenBank/DDBJ databases">
        <title>Bacillus ochoae sp. nov., Paenibacillus whitsoniae sp. nov., Paenibacillus spiritus sp. nov. Isolated from the Mars Exploration Rover during spacecraft assembly.</title>
        <authorList>
            <person name="Seuylemezian A."/>
            <person name="Vaishampayan P."/>
        </authorList>
    </citation>
    <scope>NUCLEOTIDE SEQUENCE [LARGE SCALE GENOMIC DNA]</scope>
    <source>
        <strain evidence="5 6">MER_111</strain>
    </source>
</reference>
<keyword evidence="6" id="KW-1185">Reference proteome</keyword>
<proteinExistence type="predicted"/>
<dbReference type="InterPro" id="IPR000160">
    <property type="entry name" value="GGDEF_dom"/>
</dbReference>
<evidence type="ECO:0000259" key="4">
    <source>
        <dbReference type="PROSITE" id="PS50887"/>
    </source>
</evidence>
<dbReference type="OrthoDB" id="9759607at2"/>
<name>A0A5J5GJY7_9BACL</name>
<dbReference type="PROSITE" id="PS50839">
    <property type="entry name" value="CHASE"/>
    <property type="match status" value="1"/>
</dbReference>
<dbReference type="PROSITE" id="PS50887">
    <property type="entry name" value="GGDEF"/>
    <property type="match status" value="1"/>
</dbReference>
<dbReference type="SMART" id="SM00267">
    <property type="entry name" value="GGDEF"/>
    <property type="match status" value="1"/>
</dbReference>
<dbReference type="RefSeq" id="WP_150456422.1">
    <property type="nucleotide sequence ID" value="NZ_VYKK01000003.1"/>
</dbReference>
<dbReference type="Pfam" id="PF00990">
    <property type="entry name" value="GGDEF"/>
    <property type="match status" value="1"/>
</dbReference>
<evidence type="ECO:0000313" key="6">
    <source>
        <dbReference type="Proteomes" id="UP000367750"/>
    </source>
</evidence>